<name>A0A2P2PH56_RHIMU</name>
<proteinExistence type="predicted"/>
<dbReference type="EMBL" id="GGEC01073528">
    <property type="protein sequence ID" value="MBX54012.1"/>
    <property type="molecule type" value="Transcribed_RNA"/>
</dbReference>
<protein>
    <submittedName>
        <fullName evidence="1">Uncharacterized protein</fullName>
    </submittedName>
</protein>
<accession>A0A2P2PH56</accession>
<organism evidence="1">
    <name type="scientific">Rhizophora mucronata</name>
    <name type="common">Asiatic mangrove</name>
    <dbReference type="NCBI Taxonomy" id="61149"/>
    <lineage>
        <taxon>Eukaryota</taxon>
        <taxon>Viridiplantae</taxon>
        <taxon>Streptophyta</taxon>
        <taxon>Embryophyta</taxon>
        <taxon>Tracheophyta</taxon>
        <taxon>Spermatophyta</taxon>
        <taxon>Magnoliopsida</taxon>
        <taxon>eudicotyledons</taxon>
        <taxon>Gunneridae</taxon>
        <taxon>Pentapetalae</taxon>
        <taxon>rosids</taxon>
        <taxon>fabids</taxon>
        <taxon>Malpighiales</taxon>
        <taxon>Rhizophoraceae</taxon>
        <taxon>Rhizophora</taxon>
    </lineage>
</organism>
<sequence>MRISQIDMSHFKVGKQLSIAENTGSPIPLVI</sequence>
<reference evidence="1" key="1">
    <citation type="submission" date="2018-02" db="EMBL/GenBank/DDBJ databases">
        <title>Rhizophora mucronata_Transcriptome.</title>
        <authorList>
            <person name="Meera S.P."/>
            <person name="Sreeshan A."/>
            <person name="Augustine A."/>
        </authorList>
    </citation>
    <scope>NUCLEOTIDE SEQUENCE</scope>
    <source>
        <tissue evidence="1">Leaf</tissue>
    </source>
</reference>
<dbReference type="AlphaFoldDB" id="A0A2P2PH56"/>
<evidence type="ECO:0000313" key="1">
    <source>
        <dbReference type="EMBL" id="MBX54012.1"/>
    </source>
</evidence>